<reference evidence="2" key="1">
    <citation type="submission" date="2013-01" db="EMBL/GenBank/DDBJ databases">
        <title>Draft Genome Sequence of a Mulberry Tree, Morus notabilis C.K. Schneid.</title>
        <authorList>
            <person name="He N."/>
            <person name="Zhao S."/>
        </authorList>
    </citation>
    <scope>NUCLEOTIDE SEQUENCE</scope>
</reference>
<dbReference type="AlphaFoldDB" id="W9SBI2"/>
<sequence>MGAAGDIEVGGGGTSRKRVIQDSLRLTRCTKRVRQDYYAIDVKKRIQRIFPRAIFPRRWIIDKSQSLMK</sequence>
<keyword evidence="2" id="KW-1185">Reference proteome</keyword>
<dbReference type="Proteomes" id="UP000030645">
    <property type="component" value="Unassembled WGS sequence"/>
</dbReference>
<protein>
    <submittedName>
        <fullName evidence="1">Uncharacterized protein</fullName>
    </submittedName>
</protein>
<proteinExistence type="predicted"/>
<dbReference type="EMBL" id="KE346033">
    <property type="protein sequence ID" value="EXC24723.1"/>
    <property type="molecule type" value="Genomic_DNA"/>
</dbReference>
<name>W9SBI2_9ROSA</name>
<gene>
    <name evidence="1" type="ORF">L484_005772</name>
</gene>
<evidence type="ECO:0000313" key="2">
    <source>
        <dbReference type="Proteomes" id="UP000030645"/>
    </source>
</evidence>
<organism evidence="1 2">
    <name type="scientific">Morus notabilis</name>
    <dbReference type="NCBI Taxonomy" id="981085"/>
    <lineage>
        <taxon>Eukaryota</taxon>
        <taxon>Viridiplantae</taxon>
        <taxon>Streptophyta</taxon>
        <taxon>Embryophyta</taxon>
        <taxon>Tracheophyta</taxon>
        <taxon>Spermatophyta</taxon>
        <taxon>Magnoliopsida</taxon>
        <taxon>eudicotyledons</taxon>
        <taxon>Gunneridae</taxon>
        <taxon>Pentapetalae</taxon>
        <taxon>rosids</taxon>
        <taxon>fabids</taxon>
        <taxon>Rosales</taxon>
        <taxon>Moraceae</taxon>
        <taxon>Moreae</taxon>
        <taxon>Morus</taxon>
    </lineage>
</organism>
<accession>W9SBI2</accession>
<evidence type="ECO:0000313" key="1">
    <source>
        <dbReference type="EMBL" id="EXC24723.1"/>
    </source>
</evidence>